<protein>
    <recommendedName>
        <fullName evidence="3">Lachrymatory factor synthase</fullName>
    </recommendedName>
</protein>
<name>A0ABD3JQA8_EUCGL</name>
<gene>
    <name evidence="1" type="ORF">ACJRO7_026291</name>
</gene>
<organism evidence="1 2">
    <name type="scientific">Eucalyptus globulus</name>
    <name type="common">Tasmanian blue gum</name>
    <dbReference type="NCBI Taxonomy" id="34317"/>
    <lineage>
        <taxon>Eukaryota</taxon>
        <taxon>Viridiplantae</taxon>
        <taxon>Streptophyta</taxon>
        <taxon>Embryophyta</taxon>
        <taxon>Tracheophyta</taxon>
        <taxon>Spermatophyta</taxon>
        <taxon>Magnoliopsida</taxon>
        <taxon>eudicotyledons</taxon>
        <taxon>Gunneridae</taxon>
        <taxon>Pentapetalae</taxon>
        <taxon>rosids</taxon>
        <taxon>malvids</taxon>
        <taxon>Myrtales</taxon>
        <taxon>Myrtaceae</taxon>
        <taxon>Myrtoideae</taxon>
        <taxon>Eucalypteae</taxon>
        <taxon>Eucalyptus</taxon>
    </lineage>
</organism>
<dbReference type="CDD" id="cd07821">
    <property type="entry name" value="PYR_PYL_RCAR_like"/>
    <property type="match status" value="1"/>
</dbReference>
<evidence type="ECO:0008006" key="3">
    <source>
        <dbReference type="Google" id="ProtNLM"/>
    </source>
</evidence>
<accession>A0ABD3JQA8</accession>
<reference evidence="1 2" key="1">
    <citation type="submission" date="2024-11" db="EMBL/GenBank/DDBJ databases">
        <title>Chromosome-level genome assembly of Eucalyptus globulus Labill. provides insights into its genome evolution.</title>
        <authorList>
            <person name="Li X."/>
        </authorList>
    </citation>
    <scope>NUCLEOTIDE SEQUENCE [LARGE SCALE GENOMIC DNA]</scope>
    <source>
        <strain evidence="1">CL2024</strain>
        <tissue evidence="1">Fresh tender leaves</tissue>
    </source>
</reference>
<dbReference type="EMBL" id="JBJKBG010000007">
    <property type="protein sequence ID" value="KAL3729168.1"/>
    <property type="molecule type" value="Genomic_DNA"/>
</dbReference>
<evidence type="ECO:0000313" key="2">
    <source>
        <dbReference type="Proteomes" id="UP001634007"/>
    </source>
</evidence>
<dbReference type="PANTHER" id="PTHR33789:SF15">
    <property type="entry name" value="LACHRYMATORY-FACTOR SYNTHASE"/>
    <property type="match status" value="1"/>
</dbReference>
<dbReference type="Gene3D" id="3.30.530.20">
    <property type="match status" value="1"/>
</dbReference>
<comment type="caution">
    <text evidence="1">The sequence shown here is derived from an EMBL/GenBank/DDBJ whole genome shotgun (WGS) entry which is preliminary data.</text>
</comment>
<dbReference type="InterPro" id="IPR023393">
    <property type="entry name" value="START-like_dom_sf"/>
</dbReference>
<dbReference type="InterPro" id="IPR053249">
    <property type="entry name" value="LFS"/>
</dbReference>
<dbReference type="Proteomes" id="UP001634007">
    <property type="component" value="Unassembled WGS sequence"/>
</dbReference>
<proteinExistence type="predicted"/>
<dbReference type="SUPFAM" id="SSF55961">
    <property type="entry name" value="Bet v1-like"/>
    <property type="match status" value="1"/>
</dbReference>
<evidence type="ECO:0000313" key="1">
    <source>
        <dbReference type="EMBL" id="KAL3729168.1"/>
    </source>
</evidence>
<sequence length="147" mass="16356">MDQTGCQLGYGWEGKASTSVTKASVEQIWPRFVDFFNLHNSQAPDCVRYCTSFSLSSRGTSDTGENCPINWSKERLISMVNSNIRFTSYASTVKVISGNGDGEGWCRIEWLFAVDLAEGCVLEDLVRKFEVGLQGMAKKMEDSITVM</sequence>
<dbReference type="PANTHER" id="PTHR33789">
    <property type="entry name" value="LACHRYMATORY-FACTOR SYNTHASE"/>
    <property type="match status" value="1"/>
</dbReference>
<keyword evidence="2" id="KW-1185">Reference proteome</keyword>
<dbReference type="AlphaFoldDB" id="A0ABD3JQA8"/>